<accession>A0ABS0SYW1</accession>
<evidence type="ECO:0000313" key="3">
    <source>
        <dbReference type="Proteomes" id="UP000639859"/>
    </source>
</evidence>
<evidence type="ECO:0000259" key="1">
    <source>
        <dbReference type="Pfam" id="PF10988"/>
    </source>
</evidence>
<comment type="caution">
    <text evidence="2">The sequence shown here is derived from an EMBL/GenBank/DDBJ whole genome shotgun (WGS) entry which is preliminary data.</text>
</comment>
<reference evidence="2 3" key="1">
    <citation type="submission" date="2020-11" db="EMBL/GenBank/DDBJ databases">
        <title>genome sequence of strain KACC 18849.</title>
        <authorList>
            <person name="Gao J."/>
            <person name="Zhang X."/>
        </authorList>
    </citation>
    <scope>NUCLEOTIDE SEQUENCE [LARGE SCALE GENOMIC DNA]</scope>
    <source>
        <strain evidence="2 3">KACC 18849</strain>
    </source>
</reference>
<organism evidence="2 3">
    <name type="scientific">Caulobacter hibisci</name>
    <dbReference type="NCBI Taxonomy" id="2035993"/>
    <lineage>
        <taxon>Bacteria</taxon>
        <taxon>Pseudomonadati</taxon>
        <taxon>Pseudomonadota</taxon>
        <taxon>Alphaproteobacteria</taxon>
        <taxon>Caulobacterales</taxon>
        <taxon>Caulobacteraceae</taxon>
        <taxon>Caulobacter</taxon>
    </lineage>
</organism>
<dbReference type="Pfam" id="PF10988">
    <property type="entry name" value="DUF2807"/>
    <property type="match status" value="1"/>
</dbReference>
<dbReference type="EMBL" id="JADWOX010000009">
    <property type="protein sequence ID" value="MBI1684820.1"/>
    <property type="molecule type" value="Genomic_DNA"/>
</dbReference>
<feature type="domain" description="Putative auto-transporter adhesin head GIN" evidence="1">
    <location>
        <begin position="83"/>
        <end position="250"/>
    </location>
</feature>
<dbReference type="Proteomes" id="UP000639859">
    <property type="component" value="Unassembled WGS sequence"/>
</dbReference>
<dbReference type="Gene3D" id="2.160.20.120">
    <property type="match status" value="1"/>
</dbReference>
<sequence length="267" mass="27894">MIRNLTIIAVASFVLAVACLGTAFAIGGREIVKRGGWTIPANIHFNIEDDDGNVTVRRNGAVTIEDHGPNTTRQIAWTGAEALRIDLPARVIYTQGDKAGVTVEGPQGLVRRVVLTGDRLHLDGDGEGRGFRFDADGLRAFSDADDLVIRVSAPSVKTFVLNGSGQLDIQSYDQPSLSLALNGSGEAYATGKVKALDLQIAGSGEAELSALNVTDAKVEIAGSGEAKLGPTGEADVQIAGSGDVTLTERPARLSKSIAGSGEVNEDW</sequence>
<gene>
    <name evidence="2" type="ORF">I4Q42_14190</name>
</gene>
<dbReference type="RefSeq" id="WP_198576737.1">
    <property type="nucleotide sequence ID" value="NZ_JADWOX010000009.1"/>
</dbReference>
<evidence type="ECO:0000313" key="2">
    <source>
        <dbReference type="EMBL" id="MBI1684820.1"/>
    </source>
</evidence>
<dbReference type="InterPro" id="IPR021255">
    <property type="entry name" value="DUF2807"/>
</dbReference>
<name>A0ABS0SYW1_9CAUL</name>
<dbReference type="PROSITE" id="PS51257">
    <property type="entry name" value="PROKAR_LIPOPROTEIN"/>
    <property type="match status" value="1"/>
</dbReference>
<keyword evidence="3" id="KW-1185">Reference proteome</keyword>
<proteinExistence type="predicted"/>
<protein>
    <submittedName>
        <fullName evidence="2">DUF2807 domain-containing protein</fullName>
    </submittedName>
</protein>